<dbReference type="PANTHER" id="PTHR13405:SF11">
    <property type="entry name" value="NUCLEAR PORE COMPLEX PROTEIN NUP133"/>
    <property type="match status" value="1"/>
</dbReference>
<evidence type="ECO:0000313" key="13">
    <source>
        <dbReference type="Proteomes" id="UP001337655"/>
    </source>
</evidence>
<dbReference type="Pfam" id="PF03177">
    <property type="entry name" value="Nucleoporin_C"/>
    <property type="match status" value="1"/>
</dbReference>
<evidence type="ECO:0000313" key="12">
    <source>
        <dbReference type="EMBL" id="KAK5171397.1"/>
    </source>
</evidence>
<keyword evidence="6" id="KW-0811">Translocation</keyword>
<dbReference type="Pfam" id="PF08801">
    <property type="entry name" value="Nucleoporin_N"/>
    <property type="match status" value="1"/>
</dbReference>
<evidence type="ECO:0000256" key="2">
    <source>
        <dbReference type="ARBA" id="ARBA00005569"/>
    </source>
</evidence>
<feature type="compositionally biased region" description="Basic and acidic residues" evidence="9">
    <location>
        <begin position="80"/>
        <end position="99"/>
    </location>
</feature>
<accession>A0AAV9PFZ0</accession>
<keyword evidence="5" id="KW-0653">Protein transport</keyword>
<evidence type="ECO:0008006" key="14">
    <source>
        <dbReference type="Google" id="ProtNLM"/>
    </source>
</evidence>
<feature type="compositionally biased region" description="Acidic residues" evidence="9">
    <location>
        <begin position="1358"/>
        <end position="1376"/>
    </location>
</feature>
<keyword evidence="3" id="KW-0813">Transport</keyword>
<organism evidence="12 13">
    <name type="scientific">Saxophila tyrrhenica</name>
    <dbReference type="NCBI Taxonomy" id="1690608"/>
    <lineage>
        <taxon>Eukaryota</taxon>
        <taxon>Fungi</taxon>
        <taxon>Dikarya</taxon>
        <taxon>Ascomycota</taxon>
        <taxon>Pezizomycotina</taxon>
        <taxon>Dothideomycetes</taxon>
        <taxon>Dothideomycetidae</taxon>
        <taxon>Mycosphaerellales</taxon>
        <taxon>Extremaceae</taxon>
        <taxon>Saxophila</taxon>
    </lineage>
</organism>
<dbReference type="GO" id="GO:0000972">
    <property type="term" value="P:transcription-dependent tethering of RNA polymerase II gene DNA at nuclear periphery"/>
    <property type="evidence" value="ECO:0007669"/>
    <property type="project" value="TreeGrafter"/>
</dbReference>
<evidence type="ECO:0000256" key="1">
    <source>
        <dbReference type="ARBA" id="ARBA00004259"/>
    </source>
</evidence>
<evidence type="ECO:0000259" key="10">
    <source>
        <dbReference type="Pfam" id="PF03177"/>
    </source>
</evidence>
<proteinExistence type="inferred from homology"/>
<keyword evidence="7" id="KW-0539">Nucleus</keyword>
<evidence type="ECO:0000256" key="7">
    <source>
        <dbReference type="ARBA" id="ARBA00023242"/>
    </source>
</evidence>
<dbReference type="InterPro" id="IPR014908">
    <property type="entry name" value="Nucleoporin_Nup133/Nup155_N"/>
</dbReference>
<feature type="region of interest" description="Disordered" evidence="9">
    <location>
        <begin position="1"/>
        <end position="113"/>
    </location>
</feature>
<dbReference type="Proteomes" id="UP001337655">
    <property type="component" value="Unassembled WGS sequence"/>
</dbReference>
<dbReference type="GO" id="GO:0031080">
    <property type="term" value="C:nuclear pore outer ring"/>
    <property type="evidence" value="ECO:0007669"/>
    <property type="project" value="TreeGrafter"/>
</dbReference>
<dbReference type="GO" id="GO:0016973">
    <property type="term" value="P:poly(A)+ mRNA export from nucleus"/>
    <property type="evidence" value="ECO:0007669"/>
    <property type="project" value="TreeGrafter"/>
</dbReference>
<dbReference type="GO" id="GO:0017056">
    <property type="term" value="F:structural constituent of nuclear pore"/>
    <property type="evidence" value="ECO:0007669"/>
    <property type="project" value="InterPro"/>
</dbReference>
<dbReference type="InterPro" id="IPR015943">
    <property type="entry name" value="WD40/YVTN_repeat-like_dom_sf"/>
</dbReference>
<keyword evidence="8" id="KW-0175">Coiled coil</keyword>
<evidence type="ECO:0000256" key="5">
    <source>
        <dbReference type="ARBA" id="ARBA00022927"/>
    </source>
</evidence>
<feature type="domain" description="Nucleoporin Nup133/Nup155-like N-terminal" evidence="11">
    <location>
        <begin position="120"/>
        <end position="545"/>
    </location>
</feature>
<dbReference type="Gene3D" id="1.20.58.1380">
    <property type="match status" value="1"/>
</dbReference>
<evidence type="ECO:0000256" key="6">
    <source>
        <dbReference type="ARBA" id="ARBA00023010"/>
    </source>
</evidence>
<dbReference type="GO" id="GO:0006606">
    <property type="term" value="P:protein import into nucleus"/>
    <property type="evidence" value="ECO:0007669"/>
    <property type="project" value="TreeGrafter"/>
</dbReference>
<dbReference type="EMBL" id="JAVRRT010000006">
    <property type="protein sequence ID" value="KAK5171397.1"/>
    <property type="molecule type" value="Genomic_DNA"/>
</dbReference>
<dbReference type="InterPro" id="IPR037624">
    <property type="entry name" value="Nup133-like"/>
</dbReference>
<evidence type="ECO:0000256" key="9">
    <source>
        <dbReference type="SAM" id="MobiDB-lite"/>
    </source>
</evidence>
<name>A0AAV9PFZ0_9PEZI</name>
<evidence type="ECO:0000256" key="8">
    <source>
        <dbReference type="SAM" id="Coils"/>
    </source>
</evidence>
<keyword evidence="4" id="KW-0509">mRNA transport</keyword>
<dbReference type="Gene3D" id="2.130.10.10">
    <property type="entry name" value="YVTN repeat-like/Quinoprotein amine dehydrogenase"/>
    <property type="match status" value="1"/>
</dbReference>
<gene>
    <name evidence="12" type="ORF">LTR77_004541</name>
</gene>
<protein>
    <recommendedName>
        <fullName evidence="14">Nuclear pore complex protein Nup133</fullName>
    </recommendedName>
</protein>
<evidence type="ECO:0000256" key="4">
    <source>
        <dbReference type="ARBA" id="ARBA00022816"/>
    </source>
</evidence>
<reference evidence="12 13" key="1">
    <citation type="submission" date="2023-08" db="EMBL/GenBank/DDBJ databases">
        <title>Black Yeasts Isolated from many extreme environments.</title>
        <authorList>
            <person name="Coleine C."/>
            <person name="Stajich J.E."/>
            <person name="Selbmann L."/>
        </authorList>
    </citation>
    <scope>NUCLEOTIDE SEQUENCE [LARGE SCALE GENOMIC DNA]</scope>
    <source>
        <strain evidence="12 13">CCFEE 5935</strain>
    </source>
</reference>
<evidence type="ECO:0000256" key="3">
    <source>
        <dbReference type="ARBA" id="ARBA00022448"/>
    </source>
</evidence>
<dbReference type="SUPFAM" id="SSF117289">
    <property type="entry name" value="Nucleoporin domain"/>
    <property type="match status" value="1"/>
</dbReference>
<dbReference type="RefSeq" id="XP_064660425.1">
    <property type="nucleotide sequence ID" value="XM_064801795.1"/>
</dbReference>
<feature type="compositionally biased region" description="Basic residues" evidence="9">
    <location>
        <begin position="100"/>
        <end position="109"/>
    </location>
</feature>
<feature type="coiled-coil region" evidence="8">
    <location>
        <begin position="1310"/>
        <end position="1338"/>
    </location>
</feature>
<comment type="subcellular location">
    <subcellularLocation>
        <location evidence="1">Nucleus envelope</location>
    </subcellularLocation>
</comment>
<feature type="domain" description="Nucleoporin Nup133/Nup155-like C-terminal" evidence="10">
    <location>
        <begin position="655"/>
        <end position="1307"/>
    </location>
</feature>
<dbReference type="InterPro" id="IPR007187">
    <property type="entry name" value="Nucleoporin_Nup133/Nup155_C"/>
</dbReference>
<comment type="similarity">
    <text evidence="2">Belongs to the nucleoporin Nup133 family.</text>
</comment>
<evidence type="ECO:0000259" key="11">
    <source>
        <dbReference type="Pfam" id="PF08801"/>
    </source>
</evidence>
<comment type="caution">
    <text evidence="12">The sequence shown here is derived from an EMBL/GenBank/DDBJ whole genome shotgun (WGS) entry which is preliminary data.</text>
</comment>
<sequence>MSDTQTPEPRALRSSVRNPRRRPRQSDPDSLKTAPRRKRSKLNEDTFAPPRTQEEEVVNGSIEVAPAMNGDNVRQPSTSRLREVSREESVHHHEKEIPTRLKKSSVKRSTRGDGATVLTQNERYSVKLLPSTPKELRRADVEYRGSLGAAHHALAVTRERAYIWDYTSHVPVSSPRTFDIPFPVRSTDALPLGALVAAGNSTDIGLVLVSATTGKVVYYDSIERAASLSLFQERKSGVEGSLGSLFSGEAVTEIVSADHAGFIIVLSSGRLVHLTLRDAQGKARVFAQFLRATEHGSGGFFGSIRGMITGGSWRRDVSAVHTRSLGPRGPMQAISLTERAELQMWNLGWAGQYNFNGTIDCREVILEELRKLGSPESGGQAEGMTMLDFALMERQSNGKEAATPGAEKPIEMVVLVQNGTSDNCSYVLAELSIAAIRATVSRTVELESYRQRAGHDASSKPRLFVPRPQHTAFVTFGDAILVAELEGPDLDGPEAQLHASYVETVFEDTIYLKQSPRFEILGAAEEDGTHRASSIAFVQGAGLVRTSVAEPSSVPRMATVPVRNRIEQAVFRDALQDGNIIDFSRVSDARYSPDEVEHAALRISDEILSSTSSFVSTNPTSIETQLAYKAQGLRALVNHVRRNYPALSNAIFWQLLWDAEKVAAAQQMWAAFEKHKAANSEKKHKRAATLMDEVCALAEQGLARGSDVPSTDDVVRDFFVHRLRYVERLLFHAYDFLKQLQAETDYAPQAKMGILLEANDLWNEALEGVFQFRMDNAAAYGILPESLRDGILTDATEYAELPGSWTSSEIMLKASVAMCKISRALANDEYEKNEQDPEMTRLVPEVGKEIPRLLQLMCLIYQERINWLASRPDEKNRELAQKLRANYDDTRYDQFRGLADLAQAEAGMKLAEKHHDMNTLTEMIVAETQFSLEAMQENASDNTAIMQHMDAMTARIGAYFDRFGDDWANAYFDQVFSSGHAGPMFNDAQEHWQEPLTRYLRAEPSRAKLCWINDVLADKDYVHASEVLLDTAMKQESQIWHKKVELSMSKLALLAMQEGLEADGVGMTQHDLNSSMPDKELELVMVQNELYEHLRPEIQIAVDEQGALEITIQRVGLRNQDLHSLKSLLQSGLDRVLKQSVLPVEELIDVLTLMESIFQEDPEEHNLEGAEFFLALRALNAAAPNMSQERVEMLMQLIWKRCYIYDDWVDINSTLKQSGDETEEKLKNTTPWRTIYYALDADFFNQPDCYVRHLTPSECIGAACAREDLEYRWGDSDVLDAIIADNKIQDEQLQGYIEDRRLDEWVEACVASARGAVDDAAEEKAEALREEREFSESLWVKGRNGGANGHAKGAEIKVEDEEEYDGVEGDEDVEMG</sequence>
<dbReference type="GeneID" id="89925887"/>
<feature type="region of interest" description="Disordered" evidence="9">
    <location>
        <begin position="1343"/>
        <end position="1376"/>
    </location>
</feature>
<dbReference type="PANTHER" id="PTHR13405">
    <property type="entry name" value="NUCLEAR PORE COMPLEX PROTEIN NUP133"/>
    <property type="match status" value="1"/>
</dbReference>
<keyword evidence="13" id="KW-1185">Reference proteome</keyword>